<proteinExistence type="inferred from homology"/>
<dbReference type="GO" id="GO:0016020">
    <property type="term" value="C:membrane"/>
    <property type="evidence" value="ECO:0007669"/>
    <property type="project" value="InterPro"/>
</dbReference>
<feature type="transmembrane region" description="Helical" evidence="14">
    <location>
        <begin position="1152"/>
        <end position="1174"/>
    </location>
</feature>
<dbReference type="PANTHER" id="PTHR12415">
    <property type="entry name" value="TYROSYL-DNA PHOSPHODIESTERASE 1"/>
    <property type="match status" value="1"/>
</dbReference>
<feature type="transmembrane region" description="Helical" evidence="14">
    <location>
        <begin position="927"/>
        <end position="947"/>
    </location>
</feature>
<dbReference type="Gene3D" id="3.30.870.10">
    <property type="entry name" value="Endonuclease Chain A"/>
    <property type="match status" value="2"/>
</dbReference>
<dbReference type="OrthoDB" id="2126698at2759"/>
<feature type="active site" description="Proton donor/acceptor" evidence="10">
    <location>
        <position position="423"/>
    </location>
</feature>
<feature type="active site" description="Nucleophile" evidence="10">
    <location>
        <position position="173"/>
    </location>
</feature>
<dbReference type="GO" id="GO:0003690">
    <property type="term" value="F:double-stranded DNA binding"/>
    <property type="evidence" value="ECO:0007669"/>
    <property type="project" value="TreeGrafter"/>
</dbReference>
<feature type="compositionally biased region" description="Basic residues" evidence="13">
    <location>
        <begin position="700"/>
        <end position="722"/>
    </location>
</feature>
<dbReference type="GO" id="GO:0004527">
    <property type="term" value="F:exonuclease activity"/>
    <property type="evidence" value="ECO:0007669"/>
    <property type="project" value="UniProtKB-KW"/>
</dbReference>
<dbReference type="GO" id="GO:1990961">
    <property type="term" value="P:xenobiotic detoxification by transmembrane export across the plasma membrane"/>
    <property type="evidence" value="ECO:0007669"/>
    <property type="project" value="InterPro"/>
</dbReference>
<dbReference type="GO" id="GO:0005634">
    <property type="term" value="C:nucleus"/>
    <property type="evidence" value="ECO:0007669"/>
    <property type="project" value="UniProtKB-SubCell"/>
</dbReference>
<evidence type="ECO:0000256" key="9">
    <source>
        <dbReference type="ARBA" id="ARBA00023242"/>
    </source>
</evidence>
<feature type="transmembrane region" description="Helical" evidence="14">
    <location>
        <begin position="1072"/>
        <end position="1092"/>
    </location>
</feature>
<keyword evidence="16" id="KW-1185">Reference proteome</keyword>
<evidence type="ECO:0000256" key="4">
    <source>
        <dbReference type="ARBA" id="ARBA00022722"/>
    </source>
</evidence>
<keyword evidence="14" id="KW-0472">Membrane</keyword>
<dbReference type="GO" id="GO:0003697">
    <property type="term" value="F:single-stranded DNA binding"/>
    <property type="evidence" value="ECO:0007669"/>
    <property type="project" value="TreeGrafter"/>
</dbReference>
<evidence type="ECO:0000256" key="5">
    <source>
        <dbReference type="ARBA" id="ARBA00022763"/>
    </source>
</evidence>
<evidence type="ECO:0000256" key="3">
    <source>
        <dbReference type="ARBA" id="ARBA00010205"/>
    </source>
</evidence>
<keyword evidence="6" id="KW-0378">Hydrolase</keyword>
<keyword evidence="9" id="KW-0539">Nucleus</keyword>
<dbReference type="CDD" id="cd09123">
    <property type="entry name" value="PLDc_Tdp1_2"/>
    <property type="match status" value="1"/>
</dbReference>
<feature type="binding site" evidence="11">
    <location>
        <position position="175"/>
    </location>
    <ligand>
        <name>substrate</name>
    </ligand>
</feature>
<dbReference type="Pfam" id="PF01554">
    <property type="entry name" value="MatE"/>
    <property type="match status" value="2"/>
</dbReference>
<evidence type="ECO:0000256" key="7">
    <source>
        <dbReference type="ARBA" id="ARBA00022839"/>
    </source>
</evidence>
<dbReference type="InterPro" id="IPR010347">
    <property type="entry name" value="Tdp1"/>
</dbReference>
<evidence type="ECO:0000256" key="14">
    <source>
        <dbReference type="SAM" id="Phobius"/>
    </source>
</evidence>
<dbReference type="Proteomes" id="UP000016801">
    <property type="component" value="Unassembled WGS sequence"/>
</dbReference>
<keyword evidence="7" id="KW-0269">Exonuclease</keyword>
<protein>
    <submittedName>
        <fullName evidence="15">Probable ethionine resistance protein</fullName>
    </submittedName>
</protein>
<keyword evidence="14" id="KW-0812">Transmembrane</keyword>
<feature type="transmembrane region" description="Helical" evidence="14">
    <location>
        <begin position="987"/>
        <end position="1013"/>
    </location>
</feature>
<dbReference type="InterPro" id="IPR045069">
    <property type="entry name" value="MATE_euk"/>
</dbReference>
<evidence type="ECO:0000313" key="15">
    <source>
        <dbReference type="EMBL" id="CCE28771.1"/>
    </source>
</evidence>
<evidence type="ECO:0000256" key="1">
    <source>
        <dbReference type="ARBA" id="ARBA00004123"/>
    </source>
</evidence>
<evidence type="ECO:0000313" key="16">
    <source>
        <dbReference type="Proteomes" id="UP000016801"/>
    </source>
</evidence>
<gene>
    <name evidence="15" type="ORF">CPUR_02460</name>
</gene>
<comment type="similarity">
    <text evidence="3">Belongs to the tyrosyl-DNA phosphodiesterase family.</text>
</comment>
<feature type="transmembrane region" description="Helical" evidence="14">
    <location>
        <begin position="1186"/>
        <end position="1206"/>
    </location>
</feature>
<feature type="binding site" evidence="11">
    <location>
        <position position="425"/>
    </location>
    <ligand>
        <name>substrate</name>
    </ligand>
</feature>
<comment type="subcellular location">
    <subcellularLocation>
        <location evidence="1">Nucleus</location>
    </subcellularLocation>
</comment>
<feature type="region of interest" description="Disordered" evidence="13">
    <location>
        <begin position="538"/>
        <end position="560"/>
    </location>
</feature>
<dbReference type="AlphaFoldDB" id="M1W037"/>
<evidence type="ECO:0000256" key="8">
    <source>
        <dbReference type="ARBA" id="ARBA00023204"/>
    </source>
</evidence>
<feature type="transmembrane region" description="Helical" evidence="14">
    <location>
        <begin position="1033"/>
        <end position="1052"/>
    </location>
</feature>
<dbReference type="CDD" id="cd09194">
    <property type="entry name" value="PLDc_yTdp1_1"/>
    <property type="match status" value="1"/>
</dbReference>
<dbReference type="PANTHER" id="PTHR12415:SF0">
    <property type="entry name" value="TYROSYL-DNA PHOSPHODIESTERASE 1"/>
    <property type="match status" value="1"/>
</dbReference>
<feature type="transmembrane region" description="Helical" evidence="14">
    <location>
        <begin position="959"/>
        <end position="981"/>
    </location>
</feature>
<dbReference type="VEuPathDB" id="FungiDB:CPUR_02460"/>
<evidence type="ECO:0000256" key="11">
    <source>
        <dbReference type="PIRSR" id="PIRSR610347-2"/>
    </source>
</evidence>
<feature type="compositionally biased region" description="Low complexity" evidence="13">
    <location>
        <begin position="785"/>
        <end position="797"/>
    </location>
</feature>
<dbReference type="GO" id="GO:0042910">
    <property type="term" value="F:xenobiotic transmembrane transporter activity"/>
    <property type="evidence" value="ECO:0007669"/>
    <property type="project" value="InterPro"/>
</dbReference>
<organism evidence="15 16">
    <name type="scientific">Claviceps purpurea (strain 20.1)</name>
    <name type="common">Ergot fungus</name>
    <name type="synonym">Sphacelia segetum</name>
    <dbReference type="NCBI Taxonomy" id="1111077"/>
    <lineage>
        <taxon>Eukaryota</taxon>
        <taxon>Fungi</taxon>
        <taxon>Dikarya</taxon>
        <taxon>Ascomycota</taxon>
        <taxon>Pezizomycotina</taxon>
        <taxon>Sordariomycetes</taxon>
        <taxon>Hypocreomycetidae</taxon>
        <taxon>Hypocreales</taxon>
        <taxon>Clavicipitaceae</taxon>
        <taxon>Claviceps</taxon>
    </lineage>
</organism>
<feature type="transmembrane region" description="Helical" evidence="14">
    <location>
        <begin position="817"/>
        <end position="839"/>
    </location>
</feature>
<dbReference type="Pfam" id="PF06087">
    <property type="entry name" value="Tyr-DNA_phospho"/>
    <property type="match status" value="1"/>
</dbReference>
<dbReference type="eggNOG" id="KOG1347">
    <property type="taxonomic scope" value="Eukaryota"/>
</dbReference>
<feature type="transmembrane region" description="Helical" evidence="14">
    <location>
        <begin position="895"/>
        <end position="921"/>
    </location>
</feature>
<name>M1W037_CLAP2</name>
<keyword evidence="5" id="KW-0227">DNA damage</keyword>
<feature type="compositionally biased region" description="Low complexity" evidence="13">
    <location>
        <begin position="765"/>
        <end position="778"/>
    </location>
</feature>
<dbReference type="eggNOG" id="KOG2031">
    <property type="taxonomic scope" value="Eukaryota"/>
</dbReference>
<comment type="similarity">
    <text evidence="2">Belongs to the multi antimicrobial extrusion (MATE) (TC 2.A.66.1) family.</text>
</comment>
<evidence type="ECO:0000256" key="10">
    <source>
        <dbReference type="PIRSR" id="PIRSR610347-1"/>
    </source>
</evidence>
<evidence type="ECO:0000256" key="13">
    <source>
        <dbReference type="SAM" id="MobiDB-lite"/>
    </source>
</evidence>
<feature type="transmembrane region" description="Helical" evidence="14">
    <location>
        <begin position="1212"/>
        <end position="1232"/>
    </location>
</feature>
<keyword evidence="8" id="KW-0234">DNA repair</keyword>
<evidence type="ECO:0000256" key="6">
    <source>
        <dbReference type="ARBA" id="ARBA00022801"/>
    </source>
</evidence>
<dbReference type="HOGENOM" id="CLU_007017_0_0_1"/>
<dbReference type="GO" id="GO:0017005">
    <property type="term" value="F:3'-tyrosyl-DNA phosphodiesterase activity"/>
    <property type="evidence" value="ECO:0007669"/>
    <property type="project" value="TreeGrafter"/>
</dbReference>
<feature type="transmembrane region" description="Helical" evidence="14">
    <location>
        <begin position="1113"/>
        <end position="1132"/>
    </location>
</feature>
<feature type="site" description="Interaction with DNA" evidence="12">
    <location>
        <position position="447"/>
    </location>
</feature>
<comment type="caution">
    <text evidence="15">The sequence shown here is derived from an EMBL/GenBank/DDBJ whole genome shotgun (WGS) entry which is preliminary data.</text>
</comment>
<accession>M1W037</accession>
<dbReference type="STRING" id="1111077.M1W037"/>
<keyword evidence="4" id="KW-0540">Nuclease</keyword>
<dbReference type="NCBIfam" id="TIGR00797">
    <property type="entry name" value="matE"/>
    <property type="match status" value="1"/>
</dbReference>
<dbReference type="EMBL" id="CAGA01000010">
    <property type="protein sequence ID" value="CCE28771.1"/>
    <property type="molecule type" value="Genomic_DNA"/>
</dbReference>
<feature type="region of interest" description="Disordered" evidence="13">
    <location>
        <begin position="1"/>
        <end position="32"/>
    </location>
</feature>
<keyword evidence="14" id="KW-1133">Transmembrane helix</keyword>
<sequence length="1251" mass="137054">MSTLGKRQRLDETEDDKALSSPLQKNRRLDAGHDRKSPWQLTWIRDLPEELNKDAVTLHDILGDALISECWEFNFLHDIDFLMDAFDPDTRHLVDVHVVHGFWKREDPQRMALSVSSSFSYFLLYLATFSWPTSMARMSDLVLLHVYMKLAASAYNNVKLHIAPMPEMFGTHHSKMMILFRHDDTAEIVIHTANMIAKDWTNMTNAVWRSPRLPKAAESSQVASSYEDLAIGSGDRFKADLLSYLRCYDGRVLTCKPLADKLSRYDFSAVRAALVASAPGVHDGHDLSHTPFGWSAMKRYLKAAPCQAGSAEVVVQISSIATLGGKDSWLQETLFDALASGQSRGQRPRFKIVFPTADEVRRSLDGYASGGSIHTRIQSAQQAQQMKYLQPILYHWANDCDDGAALPSGIAVQNSGRNRAAPHIKTYIRYNENQTLDWALLTSANLSKQAWGGAAKPSGQVRIASWEVGVLIWPELLQPDAPSMVGTFQSDSPGPLDPAAEPNAVPVAVRIPYSLPLQQYGTGEVPWVASMAHSAPDCHGQSAAHQPLAPPLGDPTTTPFRVRNRERTVCDMVGARPVIGSPSGRGRNLVSASVQQQYLACSPLAERFLADDIAACPEEDRDIIRAEEGHDDDHSEHPGDPMCRRPSGVAYGGSRPVFNDAQPLVNEPMPMPTPPREQKQVRRARSLLRDIDSPTPKQTKPPRKRSLAARMVRRMFSVKKPRSGADAGAPTKAPATRIAPTETAPLLVNADLDNRSDTSSEPDVDSGSTSGSGPVTGSGDDDEQPWTQQWEQPWEQPVPSRHVPASWQRETRTIISYSMPLIVTFFLQYSINVASVFAVGRIGKVELGAVSLANMSQAISCLAPFQGLATSLDTLCAQAYGSGHKHLVGLQCQRMACFLLCLSVPVAVLWLFAESILIYVVPDAETARLAALYLRVMIFSIPGLVLFEVGKRFTQAQGLFRATTYVLIVAAPVNIFINWLLVWKLGWGFIGAPIAVAITETLLPILLFLYVVFIDGRQCWGGFSRRALSNWWVMIRLALPGMIMVEAEWLAFEIMTLLSGRFGTEYLAAQSVLVTLSSISYQIPFPMSIAASTRVANLMGAGLVDAAKITGKVTFVAALLIGLLNLTVFSALRFHLPLLFTNDPGVIQAVARVLPVVAVMQVFDGLGAGAHGLLRGIGKQSIGGPANLISYYVISLPVSLALAFGLDWKLEGLWAGVTVGLIIVSIIEYTYLLKTDWHKAALEAEARNAAG</sequence>
<dbReference type="GO" id="GO:0006281">
    <property type="term" value="P:DNA repair"/>
    <property type="evidence" value="ECO:0007669"/>
    <property type="project" value="UniProtKB-KW"/>
</dbReference>
<dbReference type="SUPFAM" id="SSF56024">
    <property type="entry name" value="Phospholipase D/nuclease"/>
    <property type="match status" value="2"/>
</dbReference>
<dbReference type="GO" id="GO:0015297">
    <property type="term" value="F:antiporter activity"/>
    <property type="evidence" value="ECO:0007669"/>
    <property type="project" value="InterPro"/>
</dbReference>
<feature type="region of interest" description="Disordered" evidence="13">
    <location>
        <begin position="629"/>
        <end position="803"/>
    </location>
</feature>
<feature type="compositionally biased region" description="Basic and acidic residues" evidence="13">
    <location>
        <begin position="629"/>
        <end position="643"/>
    </location>
</feature>
<reference evidence="15 16" key="1">
    <citation type="journal article" date="2013" name="PLoS Genet.">
        <title>Plant-symbiotic fungi as chemical engineers: Multi-genome analysis of the Clavicipitaceae reveals dynamics of alkaloid loci.</title>
        <authorList>
            <person name="Schardl C.L."/>
            <person name="Young C.A."/>
            <person name="Hesse U."/>
            <person name="Amyotte S.G."/>
            <person name="Andreeva K."/>
            <person name="Calie P.J."/>
            <person name="Fleetwood D.J."/>
            <person name="Haws D.C."/>
            <person name="Moore N."/>
            <person name="Oeser B."/>
            <person name="Panaccione D.G."/>
            <person name="Schweri K.K."/>
            <person name="Voisey C.R."/>
            <person name="Farman M.L."/>
            <person name="Jaromczyk J.W."/>
            <person name="Roe B.A."/>
            <person name="O'Sullivan D.M."/>
            <person name="Scott B."/>
            <person name="Tudzynski P."/>
            <person name="An Z."/>
            <person name="Arnaoudova E.G."/>
            <person name="Bullock C.T."/>
            <person name="Charlton N.D."/>
            <person name="Chen L."/>
            <person name="Cox M."/>
            <person name="Dinkins R.D."/>
            <person name="Florea S."/>
            <person name="Glenn A.E."/>
            <person name="Gordon A."/>
            <person name="Gueldener U."/>
            <person name="Harris D.R."/>
            <person name="Hollin W."/>
            <person name="Jaromczyk J."/>
            <person name="Johnson R.D."/>
            <person name="Khan A.K."/>
            <person name="Leistner E."/>
            <person name="Leuchtmann A."/>
            <person name="Li C."/>
            <person name="Liu J."/>
            <person name="Liu J."/>
            <person name="Liu M."/>
            <person name="Mace W."/>
            <person name="Machado C."/>
            <person name="Nagabhyru P."/>
            <person name="Pan J."/>
            <person name="Schmid J."/>
            <person name="Sugawara K."/>
            <person name="Steiner U."/>
            <person name="Takach J.E."/>
            <person name="Tanaka E."/>
            <person name="Webb J.S."/>
            <person name="Wilson E.V."/>
            <person name="Wiseman J.L."/>
            <person name="Yoshida R."/>
            <person name="Zeng Z."/>
        </authorList>
    </citation>
    <scope>NUCLEOTIDE SEQUENCE [LARGE SCALE GENOMIC DNA]</scope>
    <source>
        <strain evidence="15 16">20.1</strain>
    </source>
</reference>
<evidence type="ECO:0000256" key="12">
    <source>
        <dbReference type="PIRSR" id="PIRSR610347-3"/>
    </source>
</evidence>
<dbReference type="InterPro" id="IPR002528">
    <property type="entry name" value="MATE_fam"/>
</dbReference>
<evidence type="ECO:0000256" key="2">
    <source>
        <dbReference type="ARBA" id="ARBA00010199"/>
    </source>
</evidence>
<feature type="transmembrane region" description="Helical" evidence="14">
    <location>
        <begin position="111"/>
        <end position="131"/>
    </location>
</feature>
<dbReference type="CDD" id="cd13132">
    <property type="entry name" value="MATE_eukaryotic"/>
    <property type="match status" value="1"/>
</dbReference>